<evidence type="ECO:0000313" key="3">
    <source>
        <dbReference type="Proteomes" id="UP000319812"/>
    </source>
</evidence>
<feature type="transmembrane region" description="Helical" evidence="1">
    <location>
        <begin position="52"/>
        <end position="70"/>
    </location>
</feature>
<dbReference type="OrthoDB" id="1425700at2"/>
<dbReference type="EMBL" id="BJOC01000007">
    <property type="protein sequence ID" value="GED21359.1"/>
    <property type="molecule type" value="Genomic_DNA"/>
</dbReference>
<dbReference type="Proteomes" id="UP000319812">
    <property type="component" value="Unassembled WGS sequence"/>
</dbReference>
<dbReference type="AlphaFoldDB" id="A0A4Y4EU59"/>
<evidence type="ECO:0000313" key="2">
    <source>
        <dbReference type="EMBL" id="GED21359.1"/>
    </source>
</evidence>
<name>A0A4Y4EU59_9GAMM</name>
<feature type="transmembrane region" description="Helical" evidence="1">
    <location>
        <begin position="14"/>
        <end position="32"/>
    </location>
</feature>
<evidence type="ECO:0000256" key="1">
    <source>
        <dbReference type="SAM" id="Phobius"/>
    </source>
</evidence>
<accession>A0A4Y4EU59</accession>
<keyword evidence="1" id="KW-0472">Membrane</keyword>
<feature type="transmembrane region" description="Helical" evidence="1">
    <location>
        <begin position="187"/>
        <end position="204"/>
    </location>
</feature>
<feature type="transmembrane region" description="Helical" evidence="1">
    <location>
        <begin position="77"/>
        <end position="93"/>
    </location>
</feature>
<keyword evidence="1" id="KW-0812">Transmembrane</keyword>
<reference evidence="2 3" key="1">
    <citation type="submission" date="2019-06" db="EMBL/GenBank/DDBJ databases">
        <title>Whole genome shotgun sequence of Halomonas halmophila NBRC 15537.</title>
        <authorList>
            <person name="Hosoyama A."/>
            <person name="Uohara A."/>
            <person name="Ohji S."/>
            <person name="Ichikawa N."/>
        </authorList>
    </citation>
    <scope>NUCLEOTIDE SEQUENCE [LARGE SCALE GENOMIC DNA]</scope>
    <source>
        <strain evidence="2 3">NBRC 15537</strain>
    </source>
</reference>
<sequence length="216" mass="24359">MPTTTPDRIDFRQLCLRAVAYILLIAALMEGVMMEAQRPIEQEFSELGFTEFTQTSLLVLATGLALYTRFRYRQLEHVMLLLAGLFGASLIREQDKWLDQFVFDGAWQALVTLLAVPLLTVVIRRRRAFVDEMASCSGTFAFGLFAAGFLTTYVFSRLFGRGELWQAMLAEGYVRVFKNAAEEVSEMFGYTLMVLAIVELLLLIRRRVKAAGGATT</sequence>
<proteinExistence type="predicted"/>
<feature type="transmembrane region" description="Helical" evidence="1">
    <location>
        <begin position="105"/>
        <end position="123"/>
    </location>
</feature>
<comment type="caution">
    <text evidence="2">The sequence shown here is derived from an EMBL/GenBank/DDBJ whole genome shotgun (WGS) entry which is preliminary data.</text>
</comment>
<keyword evidence="3" id="KW-1185">Reference proteome</keyword>
<dbReference type="RefSeq" id="WP_141317376.1">
    <property type="nucleotide sequence ID" value="NZ_BJOC01000007.1"/>
</dbReference>
<organism evidence="2 3">
    <name type="scientific">Halomonas halmophila</name>
    <dbReference type="NCBI Taxonomy" id="252"/>
    <lineage>
        <taxon>Bacteria</taxon>
        <taxon>Pseudomonadati</taxon>
        <taxon>Pseudomonadota</taxon>
        <taxon>Gammaproteobacteria</taxon>
        <taxon>Oceanospirillales</taxon>
        <taxon>Halomonadaceae</taxon>
        <taxon>Halomonas</taxon>
    </lineage>
</organism>
<gene>
    <name evidence="2" type="ORF">HHA01_03360</name>
</gene>
<protein>
    <submittedName>
        <fullName evidence="2">Uncharacterized protein</fullName>
    </submittedName>
</protein>
<feature type="transmembrane region" description="Helical" evidence="1">
    <location>
        <begin position="135"/>
        <end position="155"/>
    </location>
</feature>
<keyword evidence="1" id="KW-1133">Transmembrane helix</keyword>